<accession>A0ABR7E0A5</accession>
<dbReference type="EMBL" id="JACOOI010000005">
    <property type="protein sequence ID" value="MBC5642519.1"/>
    <property type="molecule type" value="Genomic_DNA"/>
</dbReference>
<dbReference type="InterPro" id="IPR021958">
    <property type="entry name" value="DUF3575"/>
</dbReference>
<gene>
    <name evidence="3" type="ORF">H8S77_06425</name>
</gene>
<organism evidence="3 4">
    <name type="scientific">Parabacteroides segnis</name>
    <dbReference type="NCBI Taxonomy" id="2763058"/>
    <lineage>
        <taxon>Bacteria</taxon>
        <taxon>Pseudomonadati</taxon>
        <taxon>Bacteroidota</taxon>
        <taxon>Bacteroidia</taxon>
        <taxon>Bacteroidales</taxon>
        <taxon>Tannerellaceae</taxon>
        <taxon>Parabacteroides</taxon>
    </lineage>
</organism>
<proteinExistence type="predicted"/>
<comment type="caution">
    <text evidence="3">The sequence shown here is derived from an EMBL/GenBank/DDBJ whole genome shotgun (WGS) entry which is preliminary data.</text>
</comment>
<evidence type="ECO:0000313" key="4">
    <source>
        <dbReference type="Proteomes" id="UP000644010"/>
    </source>
</evidence>
<feature type="signal peptide" evidence="2">
    <location>
        <begin position="1"/>
        <end position="21"/>
    </location>
</feature>
<evidence type="ECO:0000256" key="2">
    <source>
        <dbReference type="SAM" id="SignalP"/>
    </source>
</evidence>
<evidence type="ECO:0000313" key="3">
    <source>
        <dbReference type="EMBL" id="MBC5642519.1"/>
    </source>
</evidence>
<feature type="region of interest" description="Disordered" evidence="1">
    <location>
        <begin position="147"/>
        <end position="195"/>
    </location>
</feature>
<reference evidence="3 4" key="1">
    <citation type="submission" date="2020-08" db="EMBL/GenBank/DDBJ databases">
        <title>Genome public.</title>
        <authorList>
            <person name="Liu C."/>
            <person name="Sun Q."/>
        </authorList>
    </citation>
    <scope>NUCLEOTIDE SEQUENCE [LARGE SCALE GENOMIC DNA]</scope>
    <source>
        <strain evidence="3 4">BX2</strain>
    </source>
</reference>
<protein>
    <submittedName>
        <fullName evidence="3">DUF3575 domain-containing protein</fullName>
    </submittedName>
</protein>
<sequence length="385" mass="42694">MKQRTRFSGLLAILCLLAVTAAGQSYTIHFIKGTERINHQRLQTANNLEELTVLLSDCRHQLATGEYTVSLTALQSVSKRYDPAARELAMSQATFLQEYLTGSCCLDDPDLFELDVDARTDLDNRVIVELWKHPVVAQKQSVVTQKQPVVSKSSEKDMKPSVKQKAATEQARTKKVKTVAEPVPEPASKPALKSVPEKTTAPANRFLLGSVGLGIKTNALLFAGLLPDGAMYSPVVNAAVEVYFMDRFSAQVSFAYATPYNKGDQYNLFSMTCLEVEPRWWLWGDNRFRGLYAGVYGQYGTFNVRIKEKLEDNSTGLFYGGGISVGWLQPVWRGFFVEAGLQAGYRSDTVDVYELTPGSGTRKLATYALNSFTLQGVNLSVGYRF</sequence>
<keyword evidence="4" id="KW-1185">Reference proteome</keyword>
<name>A0ABR7E0A5_9BACT</name>
<dbReference type="Proteomes" id="UP000644010">
    <property type="component" value="Unassembled WGS sequence"/>
</dbReference>
<dbReference type="Pfam" id="PF12099">
    <property type="entry name" value="DUF3575"/>
    <property type="match status" value="1"/>
</dbReference>
<evidence type="ECO:0000256" key="1">
    <source>
        <dbReference type="SAM" id="MobiDB-lite"/>
    </source>
</evidence>
<keyword evidence="2" id="KW-0732">Signal</keyword>
<feature type="chain" id="PRO_5045321071" evidence="2">
    <location>
        <begin position="22"/>
        <end position="385"/>
    </location>
</feature>